<reference evidence="3" key="1">
    <citation type="submission" date="2018-06" db="EMBL/GenBank/DDBJ databases">
        <authorList>
            <person name="Zhirakovskaya E."/>
        </authorList>
    </citation>
    <scope>NUCLEOTIDE SEQUENCE</scope>
</reference>
<accession>A0A3B1C145</accession>
<dbReference type="InterPro" id="IPR014729">
    <property type="entry name" value="Rossmann-like_a/b/a_fold"/>
</dbReference>
<evidence type="ECO:0000313" key="3">
    <source>
        <dbReference type="EMBL" id="VAX24216.1"/>
    </source>
</evidence>
<dbReference type="CDD" id="cd00293">
    <property type="entry name" value="USP-like"/>
    <property type="match status" value="1"/>
</dbReference>
<sequence length="145" mass="16513">MLKRILFPNDFSEASVRVKDKLKKMSDCGIGKVVMIHIMDERKLAFSEYIDSFSFGSFKLEKTLKIKFQMKLDEWKIEMEKAGLKVTTDIVTGTPFTTILDYAKEKNMTSIFLGHKGHDKKIDGIMLGSTAEKIARKSDITVVLI</sequence>
<evidence type="ECO:0000256" key="1">
    <source>
        <dbReference type="ARBA" id="ARBA00008791"/>
    </source>
</evidence>
<organism evidence="3">
    <name type="scientific">hydrothermal vent metagenome</name>
    <dbReference type="NCBI Taxonomy" id="652676"/>
    <lineage>
        <taxon>unclassified sequences</taxon>
        <taxon>metagenomes</taxon>
        <taxon>ecological metagenomes</taxon>
    </lineage>
</organism>
<evidence type="ECO:0000259" key="2">
    <source>
        <dbReference type="Pfam" id="PF00582"/>
    </source>
</evidence>
<name>A0A3B1C145_9ZZZZ</name>
<protein>
    <recommendedName>
        <fullName evidence="2">UspA domain-containing protein</fullName>
    </recommendedName>
</protein>
<dbReference type="PRINTS" id="PR01438">
    <property type="entry name" value="UNVRSLSTRESS"/>
</dbReference>
<feature type="domain" description="UspA" evidence="2">
    <location>
        <begin position="1"/>
        <end position="145"/>
    </location>
</feature>
<dbReference type="EMBL" id="UOGD01000270">
    <property type="protein sequence ID" value="VAX24216.1"/>
    <property type="molecule type" value="Genomic_DNA"/>
</dbReference>
<dbReference type="Gene3D" id="3.40.50.620">
    <property type="entry name" value="HUPs"/>
    <property type="match status" value="1"/>
</dbReference>
<dbReference type="InterPro" id="IPR006015">
    <property type="entry name" value="Universal_stress_UspA"/>
</dbReference>
<gene>
    <name evidence="3" type="ORF">MNBD_IGNAVI01-2614</name>
</gene>
<dbReference type="Pfam" id="PF00582">
    <property type="entry name" value="Usp"/>
    <property type="match status" value="1"/>
</dbReference>
<dbReference type="InterPro" id="IPR006016">
    <property type="entry name" value="UspA"/>
</dbReference>
<dbReference type="PANTHER" id="PTHR46268">
    <property type="entry name" value="STRESS RESPONSE PROTEIN NHAX"/>
    <property type="match status" value="1"/>
</dbReference>
<dbReference type="PANTHER" id="PTHR46268:SF26">
    <property type="entry name" value="UNIVERSAL STRESS PROTEIN MJ0577"/>
    <property type="match status" value="1"/>
</dbReference>
<proteinExistence type="inferred from homology"/>
<comment type="similarity">
    <text evidence="1">Belongs to the universal stress protein A family.</text>
</comment>
<dbReference type="AlphaFoldDB" id="A0A3B1C145"/>
<dbReference type="SUPFAM" id="SSF52402">
    <property type="entry name" value="Adenine nucleotide alpha hydrolases-like"/>
    <property type="match status" value="1"/>
</dbReference>